<evidence type="ECO:0000313" key="6">
    <source>
        <dbReference type="Proteomes" id="UP000767854"/>
    </source>
</evidence>
<evidence type="ECO:0000256" key="2">
    <source>
        <dbReference type="ARBA" id="ARBA00023004"/>
    </source>
</evidence>
<keyword evidence="3" id="KW-0411">Iron-sulfur</keyword>
<reference evidence="5 6" key="1">
    <citation type="submission" date="2021-01" db="EMBL/GenBank/DDBJ databases">
        <title>Genomic Encyclopedia of Type Strains, Phase IV (KMG-IV): sequencing the most valuable type-strain genomes for metagenomic binning, comparative biology and taxonomic classification.</title>
        <authorList>
            <person name="Goeker M."/>
        </authorList>
    </citation>
    <scope>NUCLEOTIDE SEQUENCE [LARGE SCALE GENOMIC DNA]</scope>
    <source>
        <strain evidence="5 6">DSM 24436</strain>
    </source>
</reference>
<dbReference type="Pfam" id="PF12838">
    <property type="entry name" value="Fer4_7"/>
    <property type="match status" value="1"/>
</dbReference>
<name>A0ABS2MTN7_9FIRM</name>
<keyword evidence="6" id="KW-1185">Reference proteome</keyword>
<dbReference type="EMBL" id="JAFBDT010000031">
    <property type="protein sequence ID" value="MBM7562811.1"/>
    <property type="molecule type" value="Genomic_DNA"/>
</dbReference>
<keyword evidence="1" id="KW-0479">Metal-binding</keyword>
<evidence type="ECO:0000313" key="5">
    <source>
        <dbReference type="EMBL" id="MBM7562811.1"/>
    </source>
</evidence>
<evidence type="ECO:0000256" key="1">
    <source>
        <dbReference type="ARBA" id="ARBA00022723"/>
    </source>
</evidence>
<accession>A0ABS2MTN7</accession>
<dbReference type="InterPro" id="IPR017900">
    <property type="entry name" value="4Fe4S_Fe_S_CS"/>
</dbReference>
<feature type="domain" description="4Fe-4S ferredoxin-type" evidence="4">
    <location>
        <begin position="42"/>
        <end position="71"/>
    </location>
</feature>
<feature type="domain" description="4Fe-4S ferredoxin-type" evidence="4">
    <location>
        <begin position="4"/>
        <end position="33"/>
    </location>
</feature>
<evidence type="ECO:0000256" key="3">
    <source>
        <dbReference type="ARBA" id="ARBA00023014"/>
    </source>
</evidence>
<comment type="caution">
    <text evidence="5">The sequence shown here is derived from an EMBL/GenBank/DDBJ whole genome shotgun (WGS) entry which is preliminary data.</text>
</comment>
<dbReference type="RefSeq" id="WP_204665237.1">
    <property type="nucleotide sequence ID" value="NZ_JAFBDT010000031.1"/>
</dbReference>
<evidence type="ECO:0000259" key="4">
    <source>
        <dbReference type="PROSITE" id="PS51379"/>
    </source>
</evidence>
<dbReference type="Gene3D" id="3.30.70.3270">
    <property type="match status" value="1"/>
</dbReference>
<organism evidence="5 6">
    <name type="scientific">Fusibacter tunisiensis</name>
    <dbReference type="NCBI Taxonomy" id="1008308"/>
    <lineage>
        <taxon>Bacteria</taxon>
        <taxon>Bacillati</taxon>
        <taxon>Bacillota</taxon>
        <taxon>Clostridia</taxon>
        <taxon>Eubacteriales</taxon>
        <taxon>Eubacteriales Family XII. Incertae Sedis</taxon>
        <taxon>Fusibacter</taxon>
    </lineage>
</organism>
<dbReference type="InterPro" id="IPR017896">
    <property type="entry name" value="4Fe4S_Fe-S-bd"/>
</dbReference>
<dbReference type="PANTHER" id="PTHR43122">
    <property type="entry name" value="FERREDOXIN SUBUNIT OF PYRUVATE:FLAVODOXIN OXIDOREDUCTASE-RELATED"/>
    <property type="match status" value="1"/>
</dbReference>
<gene>
    <name evidence="5" type="ORF">JOC49_002372</name>
</gene>
<sequence>MAKGKVTFNQDTCKGCGLCTTVCPVNIVKMDTSKINAKGFHPSTVFEMDKCIGCANCATICPDYVITVERF</sequence>
<keyword evidence="5" id="KW-0560">Oxidoreductase</keyword>
<dbReference type="PROSITE" id="PS00198">
    <property type="entry name" value="4FE4S_FER_1"/>
    <property type="match status" value="2"/>
</dbReference>
<dbReference type="Proteomes" id="UP000767854">
    <property type="component" value="Unassembled WGS sequence"/>
</dbReference>
<dbReference type="Gene3D" id="3.30.70.20">
    <property type="match status" value="1"/>
</dbReference>
<keyword evidence="2" id="KW-0408">Iron</keyword>
<dbReference type="PANTHER" id="PTHR43122:SF1">
    <property type="entry name" value="IRON-SULFUR-BINDING PROTEIN"/>
    <property type="match status" value="1"/>
</dbReference>
<proteinExistence type="predicted"/>
<dbReference type="EC" id="1.2.7.3" evidence="5"/>
<dbReference type="PROSITE" id="PS51379">
    <property type="entry name" value="4FE4S_FER_2"/>
    <property type="match status" value="2"/>
</dbReference>
<dbReference type="SUPFAM" id="SSF54862">
    <property type="entry name" value="4Fe-4S ferredoxins"/>
    <property type="match status" value="1"/>
</dbReference>
<protein>
    <submittedName>
        <fullName evidence="5">2-oxoglutarate ferredoxin oxidoreductase subunit delta</fullName>
        <ecNumber evidence="5">1.2.7.3</ecNumber>
    </submittedName>
</protein>
<dbReference type="GO" id="GO:0047553">
    <property type="term" value="F:2-oxoglutarate synthase activity"/>
    <property type="evidence" value="ECO:0007669"/>
    <property type="project" value="UniProtKB-EC"/>
</dbReference>